<dbReference type="Proteomes" id="UP000256913">
    <property type="component" value="Unassembled WGS sequence"/>
</dbReference>
<dbReference type="OrthoDB" id="2562278at2"/>
<organism evidence="1 2">
    <name type="scientific">Asanoa ferruginea</name>
    <dbReference type="NCBI Taxonomy" id="53367"/>
    <lineage>
        <taxon>Bacteria</taxon>
        <taxon>Bacillati</taxon>
        <taxon>Actinomycetota</taxon>
        <taxon>Actinomycetes</taxon>
        <taxon>Micromonosporales</taxon>
        <taxon>Micromonosporaceae</taxon>
        <taxon>Asanoa</taxon>
    </lineage>
</organism>
<proteinExistence type="predicted"/>
<reference evidence="1 2" key="1">
    <citation type="submission" date="2018-08" db="EMBL/GenBank/DDBJ databases">
        <title>Sequencing the genomes of 1000 actinobacteria strains.</title>
        <authorList>
            <person name="Klenk H.-P."/>
        </authorList>
    </citation>
    <scope>NUCLEOTIDE SEQUENCE [LARGE SCALE GENOMIC DNA]</scope>
    <source>
        <strain evidence="1 2">DSM 44099</strain>
    </source>
</reference>
<dbReference type="EMBL" id="QUMQ01000001">
    <property type="protein sequence ID" value="REF96193.1"/>
    <property type="molecule type" value="Genomic_DNA"/>
</dbReference>
<evidence type="ECO:0000313" key="2">
    <source>
        <dbReference type="Proteomes" id="UP000256913"/>
    </source>
</evidence>
<dbReference type="AlphaFoldDB" id="A0A3D9ZJU7"/>
<comment type="caution">
    <text evidence="1">The sequence shown here is derived from an EMBL/GenBank/DDBJ whole genome shotgun (WGS) entry which is preliminary data.</text>
</comment>
<dbReference type="RefSeq" id="WP_116067760.1">
    <property type="nucleotide sequence ID" value="NZ_BONB01000022.1"/>
</dbReference>
<protein>
    <submittedName>
        <fullName evidence="1">Protein involved in plasmid replication-relaxation</fullName>
    </submittedName>
</protein>
<evidence type="ECO:0000313" key="1">
    <source>
        <dbReference type="EMBL" id="REF96193.1"/>
    </source>
</evidence>
<dbReference type="InterPro" id="IPR025855">
    <property type="entry name" value="Replic_Relax"/>
</dbReference>
<keyword evidence="2" id="KW-1185">Reference proteome</keyword>
<gene>
    <name evidence="1" type="ORF">DFJ67_2165</name>
</gene>
<accession>A0A3D9ZJU7</accession>
<sequence length="300" mass="33908">MARRDDLRLLQIQSTLTHRDLRLLGWLYDHGVLTSDQICIALFPSKDFGQRRLLRLTRLEVIGRFRPQRWGGGSYPYHYLLDQLGTDVVAAQRGHDLPRRSIARQRRHHLTSRANLPHLLGTNQVFVELASHQRQHPGTSLDRWLPSSAFHQPSAFLTAGGSPSIITRATPRPDGHGVWAEGGRSVPFFLEYDTGTENLTVLTDKITRYDSLAAEPNWRWPVLFLLPSTRRELNLHRHIATTGPPRFAVVATTAADFLAATGLDPAEQVWWVYGTDSGRVRLIELPHNAAPSVFHLEPIP</sequence>
<name>A0A3D9ZJU7_9ACTN</name>
<dbReference type="Pfam" id="PF13814">
    <property type="entry name" value="Replic_Relax"/>
    <property type="match status" value="1"/>
</dbReference>